<reference evidence="1" key="1">
    <citation type="submission" date="2009-11" db="EMBL/GenBank/DDBJ databases">
        <authorList>
            <consortium name="US DOE Joint Genome Institute (JGI-PGF)"/>
            <person name="Ottilar R."/>
            <person name="Schmutz J."/>
            <person name="Salamov A."/>
            <person name="Cheng J.F."/>
            <person name="Lucas S."/>
            <person name="Pitluck S."/>
            <person name="Gundlach H."/>
            <person name="Guo Y."/>
            <person name="Haberer G."/>
            <person name="Nasrallah J."/>
            <person name="Mayer K.F.X."/>
            <person name="van de Peer Y."/>
            <person name="Weigel D."/>
            <person name="Grigoriev I.V."/>
        </authorList>
    </citation>
    <scope>NUCLEOTIDE SEQUENCE</scope>
</reference>
<accession>D7MIB3</accession>
<proteinExistence type="predicted"/>
<evidence type="ECO:0000313" key="1">
    <source>
        <dbReference type="EMBL" id="EFH46783.1"/>
    </source>
</evidence>
<dbReference type="Gramene" id="scaffold_703609.1">
    <property type="protein sequence ID" value="scaffold_703609.1"/>
    <property type="gene ID" value="scaffold_703609.1"/>
</dbReference>
<dbReference type="Proteomes" id="UP000008694">
    <property type="component" value="Unassembled WGS sequence"/>
</dbReference>
<dbReference type="AlphaFoldDB" id="D7MIB3"/>
<dbReference type="EMBL" id="GL348719">
    <property type="protein sequence ID" value="EFH46785.1"/>
    <property type="molecule type" value="Genomic_DNA"/>
</dbReference>
<dbReference type="Gramene" id="scaffold_703603.1">
    <property type="protein sequence ID" value="scaffold_703603.1"/>
    <property type="gene ID" value="scaffold_703603.1"/>
</dbReference>
<sequence length="59" mass="6813">MFTAIISLDFLLDTNSNNFQHPCVSNKEHYSVVQESVNNSALNQLMQIKELYGYDQNNM</sequence>
<dbReference type="EMBL" id="GL348719">
    <property type="protein sequence ID" value="EFH46783.1"/>
    <property type="molecule type" value="Genomic_DNA"/>
</dbReference>
<name>D7MIB3_ARALL</name>
<evidence type="ECO:0000313" key="3">
    <source>
        <dbReference type="Proteomes" id="UP000008694"/>
    </source>
</evidence>
<reference evidence="1" key="2">
    <citation type="submission" date="2010-06" db="EMBL/GenBank/DDBJ databases">
        <title>The basis of rapid genome size change in Arabidopsis.</title>
        <authorList>
            <person name="Bakker E."/>
            <person name="Bergelson J."/>
            <person name="Cheng J.F."/>
            <person name="Clark R.M."/>
            <person name="Fawcett J."/>
            <person name="Gaut B."/>
            <person name="Grigoriev I."/>
            <person name="Gundlach H."/>
            <person name="Guo Y."/>
            <person name="Haberer G."/>
            <person name="Hollister J."/>
            <person name="Hu T.T."/>
            <person name="Mayer K.F.X."/>
            <person name="Nasrallah J."/>
            <person name="Nordborg M."/>
            <person name="Otillar R."/>
            <person name="Pattyn P."/>
            <person name="Schmutz J."/>
            <person name="Spannagl M."/>
            <person name="van de Peer Y."/>
            <person name="Wang X."/>
            <person name="Weigel D."/>
            <person name="Yang L."/>
        </authorList>
    </citation>
    <scope>NUCLEOTIDE SEQUENCE</scope>
</reference>
<reference evidence="3" key="3">
    <citation type="journal article" date="2011" name="Nat. Genet.">
        <title>The Arabidopsis lyrata genome sequence and the basis of rapid genome size change.</title>
        <authorList>
            <person name="Hu T.T."/>
            <person name="Pattyn P."/>
            <person name="Bakker E.G."/>
            <person name="Cao J."/>
            <person name="Cheng J.-F."/>
            <person name="Clark R.M."/>
            <person name="Fahlgren N."/>
            <person name="Fawcett J.A."/>
            <person name="Grimwood J."/>
            <person name="Gundlach H."/>
            <person name="Haberer G."/>
            <person name="Hollister J.D."/>
            <person name="Ossowski S."/>
            <person name="Ottilar R.P."/>
            <person name="Salamov A.A."/>
            <person name="Schneeberger K."/>
            <person name="Spannagl M."/>
            <person name="Wang X."/>
            <person name="Yang L."/>
            <person name="Nasrallah M.E."/>
            <person name="Bergelson J."/>
            <person name="Carrington J.C."/>
            <person name="Gaut B.S."/>
            <person name="Schmutz J."/>
            <person name="Mayer K.F.X."/>
            <person name="Van de Peer Y."/>
            <person name="Grigoriev I.V."/>
            <person name="Nordborg M."/>
            <person name="Weigel D."/>
            <person name="Guo Y.-L."/>
        </authorList>
    </citation>
    <scope>NUCLEOTIDE SEQUENCE [LARGE SCALE GENOMIC DNA]</scope>
    <source>
        <strain evidence="3">cv. MN47</strain>
    </source>
</reference>
<gene>
    <name evidence="1" type="ORF">ARALYDRAFT_915861</name>
    <name evidence="2" type="ORF">ARALYDRAFT_915867</name>
</gene>
<organism evidence="3">
    <name type="scientific">Arabidopsis lyrata subsp. lyrata</name>
    <name type="common">Lyre-leaved rock-cress</name>
    <dbReference type="NCBI Taxonomy" id="81972"/>
    <lineage>
        <taxon>Eukaryota</taxon>
        <taxon>Viridiplantae</taxon>
        <taxon>Streptophyta</taxon>
        <taxon>Embryophyta</taxon>
        <taxon>Tracheophyta</taxon>
        <taxon>Spermatophyta</taxon>
        <taxon>Magnoliopsida</taxon>
        <taxon>eudicotyledons</taxon>
        <taxon>Gunneridae</taxon>
        <taxon>Pentapetalae</taxon>
        <taxon>rosids</taxon>
        <taxon>malvids</taxon>
        <taxon>Brassicales</taxon>
        <taxon>Brassicaceae</taxon>
        <taxon>Camelineae</taxon>
        <taxon>Arabidopsis</taxon>
    </lineage>
</organism>
<evidence type="ECO:0000313" key="2">
    <source>
        <dbReference type="EMBL" id="EFH46785.1"/>
    </source>
</evidence>
<protein>
    <submittedName>
        <fullName evidence="1">Uncharacterized protein</fullName>
    </submittedName>
</protein>
<dbReference type="HOGENOM" id="CLU_2963981_0_0_1"/>
<keyword evidence="3" id="KW-1185">Reference proteome</keyword>